<organism evidence="1 2">
    <name type="scientific">Klebsiella phage vB_KppS-Samwise</name>
    <dbReference type="NCBI Taxonomy" id="2762815"/>
    <lineage>
        <taxon>Viruses</taxon>
        <taxon>Duplodnaviria</taxon>
        <taxon>Heunggongvirae</taxon>
        <taxon>Uroviricota</taxon>
        <taxon>Caudoviricetes</taxon>
        <taxon>Drexlerviridae</taxon>
        <taxon>Tempevirinae</taxon>
        <taxon>Henuseptimavirus</taxon>
        <taxon>Henuseptimavirus samwise</taxon>
    </lineage>
</organism>
<protein>
    <submittedName>
        <fullName evidence="1">Uncharacterized protein</fullName>
    </submittedName>
</protein>
<dbReference type="InterPro" id="IPR055604">
    <property type="entry name" value="DUF7180"/>
</dbReference>
<evidence type="ECO:0000313" key="2">
    <source>
        <dbReference type="Proteomes" id="UP000596437"/>
    </source>
</evidence>
<reference evidence="1 2" key="1">
    <citation type="submission" date="2020-09" db="EMBL/GenBank/DDBJ databases">
        <authorList>
            <person name="Jameson E."/>
        </authorList>
    </citation>
    <scope>NUCLEOTIDE SEQUENCE [LARGE SCALE GENOMIC DNA]</scope>
</reference>
<dbReference type="EMBL" id="LR881107">
    <property type="protein sequence ID" value="CAD5239760.1"/>
    <property type="molecule type" value="Genomic_DNA"/>
</dbReference>
<proteinExistence type="predicted"/>
<sequence length="78" mass="9056">MITINLSDEQARELLKATGWGDMTPRHLEIEIFRQLENKLTPPSNEQAAIAAWRAENGYTAEVIENWKRKHETMEGFE</sequence>
<gene>
    <name evidence="1" type="ORF">JLDGIFFK_00052</name>
</gene>
<name>A0A7R8ML62_9CAUD</name>
<accession>A0A7R8ML62</accession>
<keyword evidence="2" id="KW-1185">Reference proteome</keyword>
<dbReference type="Proteomes" id="UP000596437">
    <property type="component" value="Chromosome"/>
</dbReference>
<evidence type="ECO:0000313" key="1">
    <source>
        <dbReference type="EMBL" id="CAD5239760.1"/>
    </source>
</evidence>
<dbReference type="Pfam" id="PF23805">
    <property type="entry name" value="DUF7180"/>
    <property type="match status" value="1"/>
</dbReference>